<accession>A0A853I6U1</accession>
<feature type="active site" evidence="1">
    <location>
        <position position="195"/>
    </location>
</feature>
<evidence type="ECO:0000256" key="1">
    <source>
        <dbReference type="PIRSR" id="PIRSR640198-1"/>
    </source>
</evidence>
<dbReference type="EMBL" id="JACCKB010000111">
    <property type="protein sequence ID" value="NYZ69630.1"/>
    <property type="molecule type" value="Genomic_DNA"/>
</dbReference>
<feature type="binding site" evidence="2">
    <location>
        <begin position="199"/>
        <end position="206"/>
    </location>
    <ligand>
        <name>ATP</name>
        <dbReference type="ChEBI" id="CHEBI:30616"/>
    </ligand>
</feature>
<sequence length="348" mass="39876">MKSLITDYLNKIHLSLEQTAALRAIGEYKGKQILYAHQKPDVLNSMQKVALVESSESSNRLEGIIVSTERVRDLVLHDSTPCDRSEQEVAGYRDALELIHESAQYMPFSCNVICQLHNLIYRYLPQDGGRWKSMDNDIVEKSPDGRILRVRFQTVSVVETPAAMEQLELNYKDVINRYDALVIIPLVILDFLCIHPFSDGNGRSARLLTLLLLYQAGYEVGKFISLERVFEDTKDDYYATLERSSQHWHQGLHDPIPWLNYFWGVMIRAYKEFEARVDQVNINTSKGTKSQMVRAYILNQIKPFAISDIANNLPGVSHETIRNVIRELKSVGAIQLQGKGRGAKWYRV</sequence>
<dbReference type="InterPro" id="IPR036597">
    <property type="entry name" value="Fido-like_dom_sf"/>
</dbReference>
<dbReference type="RefSeq" id="WP_180571609.1">
    <property type="nucleotide sequence ID" value="NZ_JACCKB010000111.1"/>
</dbReference>
<dbReference type="PANTHER" id="PTHR13504">
    <property type="entry name" value="FIDO DOMAIN-CONTAINING PROTEIN DDB_G0283145"/>
    <property type="match status" value="1"/>
</dbReference>
<evidence type="ECO:0000259" key="3">
    <source>
        <dbReference type="PROSITE" id="PS51459"/>
    </source>
</evidence>
<proteinExistence type="predicted"/>
<keyword evidence="5" id="KW-1185">Reference proteome</keyword>
<evidence type="ECO:0000313" key="4">
    <source>
        <dbReference type="EMBL" id="NYZ69630.1"/>
    </source>
</evidence>
<evidence type="ECO:0000313" key="5">
    <source>
        <dbReference type="Proteomes" id="UP000569732"/>
    </source>
</evidence>
<reference evidence="4 5" key="1">
    <citation type="submission" date="2020-07" db="EMBL/GenBank/DDBJ databases">
        <title>Endozoicomonas sp. nov., isolated from sediment.</title>
        <authorList>
            <person name="Gu T."/>
        </authorList>
    </citation>
    <scope>NUCLEOTIDE SEQUENCE [LARGE SCALE GENOMIC DNA]</scope>
    <source>
        <strain evidence="4 5">SM1973</strain>
    </source>
</reference>
<dbReference type="PROSITE" id="PS51459">
    <property type="entry name" value="FIDO"/>
    <property type="match status" value="1"/>
</dbReference>
<dbReference type="Proteomes" id="UP000569732">
    <property type="component" value="Unassembled WGS sequence"/>
</dbReference>
<dbReference type="Gene3D" id="1.10.3290.10">
    <property type="entry name" value="Fido-like domain"/>
    <property type="match status" value="1"/>
</dbReference>
<protein>
    <submittedName>
        <fullName evidence="4">Fic family protein</fullName>
    </submittedName>
</protein>
<gene>
    <name evidence="4" type="ORF">H0A36_26810</name>
</gene>
<dbReference type="GO" id="GO:0005524">
    <property type="term" value="F:ATP binding"/>
    <property type="evidence" value="ECO:0007669"/>
    <property type="project" value="UniProtKB-KW"/>
</dbReference>
<dbReference type="Gene3D" id="1.10.10.10">
    <property type="entry name" value="Winged helix-like DNA-binding domain superfamily/Winged helix DNA-binding domain"/>
    <property type="match status" value="1"/>
</dbReference>
<dbReference type="PANTHER" id="PTHR13504:SF38">
    <property type="entry name" value="FIDO DOMAIN-CONTAINING PROTEIN"/>
    <property type="match status" value="1"/>
</dbReference>
<dbReference type="SUPFAM" id="SSF140931">
    <property type="entry name" value="Fic-like"/>
    <property type="match status" value="1"/>
</dbReference>
<feature type="binding site" evidence="2">
    <location>
        <begin position="237"/>
        <end position="238"/>
    </location>
    <ligand>
        <name>ATP</name>
        <dbReference type="ChEBI" id="CHEBI:30616"/>
    </ligand>
</feature>
<dbReference type="Pfam" id="PF02661">
    <property type="entry name" value="Fic"/>
    <property type="match status" value="1"/>
</dbReference>
<evidence type="ECO:0000256" key="2">
    <source>
        <dbReference type="PIRSR" id="PIRSR640198-2"/>
    </source>
</evidence>
<dbReference type="AlphaFoldDB" id="A0A853I6U1"/>
<keyword evidence="2" id="KW-0067">ATP-binding</keyword>
<keyword evidence="2" id="KW-0547">Nucleotide-binding</keyword>
<organism evidence="4 5">
    <name type="scientific">Spartinivicinus marinus</name>
    <dbReference type="NCBI Taxonomy" id="2994442"/>
    <lineage>
        <taxon>Bacteria</taxon>
        <taxon>Pseudomonadati</taxon>
        <taxon>Pseudomonadota</taxon>
        <taxon>Gammaproteobacteria</taxon>
        <taxon>Oceanospirillales</taxon>
        <taxon>Zooshikellaceae</taxon>
        <taxon>Spartinivicinus</taxon>
    </lineage>
</organism>
<dbReference type="InterPro" id="IPR036388">
    <property type="entry name" value="WH-like_DNA-bd_sf"/>
</dbReference>
<comment type="caution">
    <text evidence="4">The sequence shown here is derived from an EMBL/GenBank/DDBJ whole genome shotgun (WGS) entry which is preliminary data.</text>
</comment>
<feature type="domain" description="Fido" evidence="3">
    <location>
        <begin position="108"/>
        <end position="261"/>
    </location>
</feature>
<name>A0A853I6U1_9GAMM</name>
<dbReference type="InterPro" id="IPR040198">
    <property type="entry name" value="Fido_containing"/>
</dbReference>
<dbReference type="InterPro" id="IPR003812">
    <property type="entry name" value="Fido"/>
</dbReference>